<protein>
    <submittedName>
        <fullName evidence="1">Uncharacterized protein</fullName>
    </submittedName>
</protein>
<organism evidence="1">
    <name type="scientific">bioreactor metagenome</name>
    <dbReference type="NCBI Taxonomy" id="1076179"/>
    <lineage>
        <taxon>unclassified sequences</taxon>
        <taxon>metagenomes</taxon>
        <taxon>ecological metagenomes</taxon>
    </lineage>
</organism>
<dbReference type="EMBL" id="VSSQ01098220">
    <property type="protein sequence ID" value="MPN41278.1"/>
    <property type="molecule type" value="Genomic_DNA"/>
</dbReference>
<reference evidence="1" key="1">
    <citation type="submission" date="2019-08" db="EMBL/GenBank/DDBJ databases">
        <authorList>
            <person name="Kucharzyk K."/>
            <person name="Murdoch R.W."/>
            <person name="Higgins S."/>
            <person name="Loffler F."/>
        </authorList>
    </citation>
    <scope>NUCLEOTIDE SEQUENCE</scope>
</reference>
<evidence type="ECO:0000313" key="1">
    <source>
        <dbReference type="EMBL" id="MPN41278.1"/>
    </source>
</evidence>
<gene>
    <name evidence="1" type="ORF">SDC9_188820</name>
</gene>
<comment type="caution">
    <text evidence="1">The sequence shown here is derived from an EMBL/GenBank/DDBJ whole genome shotgun (WGS) entry which is preliminary data.</text>
</comment>
<name>A0A645HQE6_9ZZZZ</name>
<proteinExistence type="predicted"/>
<sequence>MIEKGISWFEIAGKIGSARMAETAVVHGLLPGEAVDGGIGLSQLSMVELPFVVGFERPVARLTTNG</sequence>
<dbReference type="AlphaFoldDB" id="A0A645HQE6"/>
<accession>A0A645HQE6</accession>